<dbReference type="Proteomes" id="UP001286456">
    <property type="component" value="Unassembled WGS sequence"/>
</dbReference>
<dbReference type="CDD" id="cd00180">
    <property type="entry name" value="PKc"/>
    <property type="match status" value="1"/>
</dbReference>
<accession>A0AAE0J6Z7</accession>
<keyword evidence="7" id="KW-1185">Reference proteome</keyword>
<dbReference type="PANTHER" id="PTHR44329">
    <property type="entry name" value="SERINE/THREONINE-PROTEIN KINASE TNNI3K-RELATED"/>
    <property type="match status" value="1"/>
</dbReference>
<reference evidence="6" key="2">
    <citation type="submission" date="2023-06" db="EMBL/GenBank/DDBJ databases">
        <authorList>
            <consortium name="Lawrence Berkeley National Laboratory"/>
            <person name="Haridas S."/>
            <person name="Hensen N."/>
            <person name="Bonometti L."/>
            <person name="Westerberg I."/>
            <person name="Brannstrom I.O."/>
            <person name="Guillou S."/>
            <person name="Cros-Aarteil S."/>
            <person name="Calhoun S."/>
            <person name="Kuo A."/>
            <person name="Mondo S."/>
            <person name="Pangilinan J."/>
            <person name="Riley R."/>
            <person name="Labutti K."/>
            <person name="Andreopoulos B."/>
            <person name="Lipzen A."/>
            <person name="Chen C."/>
            <person name="Yanf M."/>
            <person name="Daum C."/>
            <person name="Ng V."/>
            <person name="Clum A."/>
            <person name="Steindorff A."/>
            <person name="Ohm R."/>
            <person name="Martin F."/>
            <person name="Silar P."/>
            <person name="Natvig D."/>
            <person name="Lalanne C."/>
            <person name="Gautier V."/>
            <person name="Ament-Velasquez S.L."/>
            <person name="Kruys A."/>
            <person name="Hutchinson M.I."/>
            <person name="Powell A.J."/>
            <person name="Barry K."/>
            <person name="Miller A.N."/>
            <person name="Grigoriev I.V."/>
            <person name="Debuchy R."/>
            <person name="Gladieux P."/>
            <person name="Thoren M.H."/>
            <person name="Johannesson H."/>
        </authorList>
    </citation>
    <scope>NUCLEOTIDE SEQUENCE</scope>
    <source>
        <strain evidence="6">SMH4131-1</strain>
    </source>
</reference>
<keyword evidence="3" id="KW-0418">Kinase</keyword>
<keyword evidence="4" id="KW-0067">ATP-binding</keyword>
<dbReference type="Pfam" id="PF00069">
    <property type="entry name" value="Pkinase"/>
    <property type="match status" value="1"/>
</dbReference>
<reference evidence="6" key="1">
    <citation type="journal article" date="2023" name="Mol. Phylogenet. Evol.">
        <title>Genome-scale phylogeny and comparative genomics of the fungal order Sordariales.</title>
        <authorList>
            <person name="Hensen N."/>
            <person name="Bonometti L."/>
            <person name="Westerberg I."/>
            <person name="Brannstrom I.O."/>
            <person name="Guillou S."/>
            <person name="Cros-Aarteil S."/>
            <person name="Calhoun S."/>
            <person name="Haridas S."/>
            <person name="Kuo A."/>
            <person name="Mondo S."/>
            <person name="Pangilinan J."/>
            <person name="Riley R."/>
            <person name="LaButti K."/>
            <person name="Andreopoulos B."/>
            <person name="Lipzen A."/>
            <person name="Chen C."/>
            <person name="Yan M."/>
            <person name="Daum C."/>
            <person name="Ng V."/>
            <person name="Clum A."/>
            <person name="Steindorff A."/>
            <person name="Ohm R.A."/>
            <person name="Martin F."/>
            <person name="Silar P."/>
            <person name="Natvig D.O."/>
            <person name="Lalanne C."/>
            <person name="Gautier V."/>
            <person name="Ament-Velasquez S.L."/>
            <person name="Kruys A."/>
            <person name="Hutchinson M.I."/>
            <person name="Powell A.J."/>
            <person name="Barry K."/>
            <person name="Miller A.N."/>
            <person name="Grigoriev I.V."/>
            <person name="Debuchy R."/>
            <person name="Gladieux P."/>
            <person name="Hiltunen Thoren M."/>
            <person name="Johannesson H."/>
        </authorList>
    </citation>
    <scope>NUCLEOTIDE SEQUENCE</scope>
    <source>
        <strain evidence="6">SMH4131-1</strain>
    </source>
</reference>
<evidence type="ECO:0000256" key="1">
    <source>
        <dbReference type="ARBA" id="ARBA00022679"/>
    </source>
</evidence>
<gene>
    <name evidence="6" type="ORF">B0T19DRAFT_81356</name>
</gene>
<evidence type="ECO:0000256" key="4">
    <source>
        <dbReference type="ARBA" id="ARBA00022840"/>
    </source>
</evidence>
<dbReference type="InterPro" id="IPR051681">
    <property type="entry name" value="Ser/Thr_Kinases-Pseudokinases"/>
</dbReference>
<feature type="domain" description="Protein kinase" evidence="5">
    <location>
        <begin position="408"/>
        <end position="643"/>
    </location>
</feature>
<dbReference type="Gene3D" id="1.10.510.10">
    <property type="entry name" value="Transferase(Phosphotransferase) domain 1"/>
    <property type="match status" value="1"/>
</dbReference>
<evidence type="ECO:0000313" key="7">
    <source>
        <dbReference type="Proteomes" id="UP001286456"/>
    </source>
</evidence>
<comment type="caution">
    <text evidence="6">The sequence shown here is derived from an EMBL/GenBank/DDBJ whole genome shotgun (WGS) entry which is preliminary data.</text>
</comment>
<evidence type="ECO:0000256" key="3">
    <source>
        <dbReference type="ARBA" id="ARBA00022777"/>
    </source>
</evidence>
<dbReference type="GO" id="GO:0005524">
    <property type="term" value="F:ATP binding"/>
    <property type="evidence" value="ECO:0007669"/>
    <property type="project" value="UniProtKB-KW"/>
</dbReference>
<dbReference type="InterPro" id="IPR000719">
    <property type="entry name" value="Prot_kinase_dom"/>
</dbReference>
<organism evidence="6 7">
    <name type="scientific">Cercophora scortea</name>
    <dbReference type="NCBI Taxonomy" id="314031"/>
    <lineage>
        <taxon>Eukaryota</taxon>
        <taxon>Fungi</taxon>
        <taxon>Dikarya</taxon>
        <taxon>Ascomycota</taxon>
        <taxon>Pezizomycotina</taxon>
        <taxon>Sordariomycetes</taxon>
        <taxon>Sordariomycetidae</taxon>
        <taxon>Sordariales</taxon>
        <taxon>Lasiosphaeriaceae</taxon>
        <taxon>Cercophora</taxon>
    </lineage>
</organism>
<sequence>MALVSFAVQHILEPPPQTDSLQHSAFRVGVGVGLGLCDMHFWLGTRLVFATGSLLDHIHTHVLFQLCLKPSPTARAVGAVVSLLPQTLQTWVKMQWPEWFLPPNLVLKIRNEECDDDFETETHMYARLWKMQGVVLPICYGIVFCTGGKLQSAPALVLSDGVACTDLCAAPVGGTPEGQLTKPLRTAFEGLARCRATSSKLLDDFHLFGTKDDRVMMANLEGAEVGEEVDLFKLAFFIGSRMQLMSCVHPEHGECLIRSPRPTGPAMVEFIRGTYRQNWPGWPQKRSLGLLVRLPGIMWQWHVIVTFPDIPKILQTAPLPRQKQDFMGLCGCIDFDLVPLWHDTVTELVLSLEGNVPLPVRTELDLDNLYAPMVGLLHFYTREDPLRVRFPPLDADGSQTATRDVSEITRERELAAGVHVVRLPKDERRLYVYKQVDRPQYVPEDTETIERELRNLQQLPGSDQVVRLVATVTSTNPYNTAEPKDPKSSSGAAVIRGFLLEYHPNGNLRDALEVPQPLAARPWRRWARQIAQGLHHLHCHGITHLNLKPSHVVISENRDAVLIDIGGGVVSQERLAPELRGVPSPREKPFAARVQSDIWAFGVLLGQMAKAARDDTERKLLNDVASLASIRTPLSRLISLLQP</sequence>
<dbReference type="AlphaFoldDB" id="A0AAE0J6Z7"/>
<keyword evidence="1" id="KW-0808">Transferase</keyword>
<dbReference type="GO" id="GO:0004674">
    <property type="term" value="F:protein serine/threonine kinase activity"/>
    <property type="evidence" value="ECO:0007669"/>
    <property type="project" value="TreeGrafter"/>
</dbReference>
<dbReference type="EMBL" id="JAUEPO010000001">
    <property type="protein sequence ID" value="KAK3337725.1"/>
    <property type="molecule type" value="Genomic_DNA"/>
</dbReference>
<keyword evidence="2" id="KW-0547">Nucleotide-binding</keyword>
<dbReference type="PANTHER" id="PTHR44329:SF288">
    <property type="entry name" value="MITOGEN-ACTIVATED PROTEIN KINASE KINASE KINASE 20"/>
    <property type="match status" value="1"/>
</dbReference>
<proteinExistence type="predicted"/>
<protein>
    <recommendedName>
        <fullName evidence="5">Protein kinase domain-containing protein</fullName>
    </recommendedName>
</protein>
<dbReference type="InterPro" id="IPR011009">
    <property type="entry name" value="Kinase-like_dom_sf"/>
</dbReference>
<evidence type="ECO:0000256" key="2">
    <source>
        <dbReference type="ARBA" id="ARBA00022741"/>
    </source>
</evidence>
<evidence type="ECO:0000313" key="6">
    <source>
        <dbReference type="EMBL" id="KAK3337725.1"/>
    </source>
</evidence>
<dbReference type="PROSITE" id="PS50011">
    <property type="entry name" value="PROTEIN_KINASE_DOM"/>
    <property type="match status" value="1"/>
</dbReference>
<dbReference type="SUPFAM" id="SSF56112">
    <property type="entry name" value="Protein kinase-like (PK-like)"/>
    <property type="match status" value="1"/>
</dbReference>
<name>A0AAE0J6Z7_9PEZI</name>
<evidence type="ECO:0000259" key="5">
    <source>
        <dbReference type="PROSITE" id="PS50011"/>
    </source>
</evidence>